<dbReference type="AlphaFoldDB" id="A0A7R9PE19"/>
<reference evidence="1" key="1">
    <citation type="submission" date="2020-11" db="EMBL/GenBank/DDBJ databases">
        <authorList>
            <person name="Tran Van P."/>
        </authorList>
    </citation>
    <scope>NUCLEOTIDE SEQUENCE</scope>
</reference>
<dbReference type="EMBL" id="OE192211">
    <property type="protein sequence ID" value="CAD7579520.1"/>
    <property type="molecule type" value="Genomic_DNA"/>
</dbReference>
<organism evidence="1">
    <name type="scientific">Timema californicum</name>
    <name type="common">California timema</name>
    <name type="synonym">Walking stick</name>
    <dbReference type="NCBI Taxonomy" id="61474"/>
    <lineage>
        <taxon>Eukaryota</taxon>
        <taxon>Metazoa</taxon>
        <taxon>Ecdysozoa</taxon>
        <taxon>Arthropoda</taxon>
        <taxon>Hexapoda</taxon>
        <taxon>Insecta</taxon>
        <taxon>Pterygota</taxon>
        <taxon>Neoptera</taxon>
        <taxon>Polyneoptera</taxon>
        <taxon>Phasmatodea</taxon>
        <taxon>Timematodea</taxon>
        <taxon>Timematoidea</taxon>
        <taxon>Timematidae</taxon>
        <taxon>Timema</taxon>
    </lineage>
</organism>
<proteinExistence type="predicted"/>
<dbReference type="Gene3D" id="3.90.260.10">
    <property type="entry name" value="Transglutaminase-like"/>
    <property type="match status" value="1"/>
</dbReference>
<evidence type="ECO:0000313" key="1">
    <source>
        <dbReference type="EMBL" id="CAD7579520.1"/>
    </source>
</evidence>
<gene>
    <name evidence="1" type="ORF">TCMB3V08_LOCUS12054</name>
</gene>
<protein>
    <submittedName>
        <fullName evidence="1">(California timema) hypothetical protein</fullName>
    </submittedName>
</protein>
<accession>A0A7R9PE19</accession>
<sequence>MENNFVKTTLNTPNRDSDLDLPVISSLVFYESNAFEHVVAEMDDAVFMNHEDNRKEYVLNETGKVWTGSARKPLVSTLDFRPV</sequence>
<name>A0A7R9PE19_TIMCA</name>
<dbReference type="InterPro" id="IPR036985">
    <property type="entry name" value="Transglutaminase-like_sf"/>
</dbReference>